<evidence type="ECO:0000259" key="3">
    <source>
        <dbReference type="Pfam" id="PF06580"/>
    </source>
</evidence>
<evidence type="ECO:0000313" key="4">
    <source>
        <dbReference type="EMBL" id="SIO94750.1"/>
    </source>
</evidence>
<dbReference type="Pfam" id="PF06580">
    <property type="entry name" value="His_kinase"/>
    <property type="match status" value="1"/>
</dbReference>
<accession>A0A1N6M5T7</accession>
<proteinExistence type="predicted"/>
<evidence type="ECO:0000259" key="2">
    <source>
        <dbReference type="Pfam" id="PF02518"/>
    </source>
</evidence>
<dbReference type="InterPro" id="IPR003594">
    <property type="entry name" value="HATPase_dom"/>
</dbReference>
<feature type="domain" description="Signal transduction histidine kinase internal region" evidence="3">
    <location>
        <begin position="160"/>
        <end position="238"/>
    </location>
</feature>
<feature type="transmembrane region" description="Helical" evidence="1">
    <location>
        <begin position="82"/>
        <end position="101"/>
    </location>
</feature>
<dbReference type="InterPro" id="IPR010559">
    <property type="entry name" value="Sig_transdc_His_kin_internal"/>
</dbReference>
<dbReference type="InterPro" id="IPR036890">
    <property type="entry name" value="HATPase_C_sf"/>
</dbReference>
<reference evidence="4 5" key="1">
    <citation type="submission" date="2016-12" db="EMBL/GenBank/DDBJ databases">
        <authorList>
            <person name="Song W.-J."/>
            <person name="Kurnit D.M."/>
        </authorList>
    </citation>
    <scope>NUCLEOTIDE SEQUENCE [LARGE SCALE GENOMIC DNA]</scope>
    <source>
        <strain evidence="4 5">CECT 9026</strain>
    </source>
</reference>
<keyword evidence="1" id="KW-1133">Transmembrane helix</keyword>
<dbReference type="EC" id="2.7.13.3" evidence="4"/>
<dbReference type="GO" id="GO:0016020">
    <property type="term" value="C:membrane"/>
    <property type="evidence" value="ECO:0007669"/>
    <property type="project" value="InterPro"/>
</dbReference>
<feature type="domain" description="Histidine kinase/HSP90-like ATPase" evidence="2">
    <location>
        <begin position="257"/>
        <end position="348"/>
    </location>
</feature>
<dbReference type="Proteomes" id="UP000184774">
    <property type="component" value="Unassembled WGS sequence"/>
</dbReference>
<gene>
    <name evidence="4" type="primary">ypdA</name>
    <name evidence="4" type="ORF">VSP9026_02480</name>
</gene>
<dbReference type="SUPFAM" id="SSF55874">
    <property type="entry name" value="ATPase domain of HSP90 chaperone/DNA topoisomerase II/histidine kinase"/>
    <property type="match status" value="1"/>
</dbReference>
<keyword evidence="4" id="KW-0808">Transferase</keyword>
<protein>
    <submittedName>
        <fullName evidence="4">Sensor histidine kinase YpdA</fullName>
        <ecNumber evidence="4">2.7.13.3</ecNumber>
    </submittedName>
</protein>
<dbReference type="Gene3D" id="3.30.565.10">
    <property type="entry name" value="Histidine kinase-like ATPase, C-terminal domain"/>
    <property type="match status" value="1"/>
</dbReference>
<feature type="transmembrane region" description="Helical" evidence="1">
    <location>
        <begin position="20"/>
        <end position="36"/>
    </location>
</feature>
<keyword evidence="1" id="KW-0472">Membrane</keyword>
<dbReference type="InterPro" id="IPR050640">
    <property type="entry name" value="Bact_2-comp_sensor_kinase"/>
</dbReference>
<dbReference type="EMBL" id="FSSB01000016">
    <property type="protein sequence ID" value="SIO94750.1"/>
    <property type="molecule type" value="Genomic_DNA"/>
</dbReference>
<dbReference type="GO" id="GO:0000155">
    <property type="term" value="F:phosphorelay sensor kinase activity"/>
    <property type="evidence" value="ECO:0007669"/>
    <property type="project" value="InterPro"/>
</dbReference>
<evidence type="ECO:0000256" key="1">
    <source>
        <dbReference type="SAM" id="Phobius"/>
    </source>
</evidence>
<dbReference type="PANTHER" id="PTHR34220">
    <property type="entry name" value="SENSOR HISTIDINE KINASE YPDA"/>
    <property type="match status" value="1"/>
</dbReference>
<evidence type="ECO:0000313" key="5">
    <source>
        <dbReference type="Proteomes" id="UP000184774"/>
    </source>
</evidence>
<sequence>MRPISRSDRSFRSQFLQTSLYCLAVSGLLMLFVPLEENSQEWWLLFHVKIIVSFGYGYSALFSGRLLKWRYPNLSEFKTNTIALICCLILGSTNAIYWSYPISYNEFIASLKVTVSLGFIFSLVCISFLYIHEQKLNAQNALEVSKRKQSEQKKTLALSQLKQLQSQIEPHFLFNTLANLDVLIDTDPRKAKQLLGHFTDLLRGGLKKYRKGVTYLSEELSLVDSYLAIQKIRLGDRLSYTVKSEISTSNFLIPPMLIQPLVENSIKHGIEPNSSHGNVNVYVLKKNNQIIIQVIDNGGSMHDSFNVGGNGVGLDNIRKRLQAIYQDKAEFSLKENRDRGMTAEIILPGNDEYLLNQEITYE</sequence>
<feature type="transmembrane region" description="Helical" evidence="1">
    <location>
        <begin position="107"/>
        <end position="131"/>
    </location>
</feature>
<dbReference type="OrthoDB" id="2514702at2"/>
<dbReference type="PANTHER" id="PTHR34220:SF9">
    <property type="entry name" value="SIGNAL TRANSDUCTION HISTIDINE KINASE INTERNAL REGION DOMAIN-CONTAINING PROTEIN"/>
    <property type="match status" value="1"/>
</dbReference>
<name>A0A1N6M5T7_9VIBR</name>
<dbReference type="RefSeq" id="WP_074373272.1">
    <property type="nucleotide sequence ID" value="NZ_AP024907.1"/>
</dbReference>
<keyword evidence="1" id="KW-0812">Transmembrane</keyword>
<keyword evidence="4" id="KW-0418">Kinase</keyword>
<dbReference type="AlphaFoldDB" id="A0A1N6M5T7"/>
<feature type="transmembrane region" description="Helical" evidence="1">
    <location>
        <begin position="42"/>
        <end position="61"/>
    </location>
</feature>
<organism evidence="4 5">
    <name type="scientific">Vibrio spartinae</name>
    <dbReference type="NCBI Taxonomy" id="1918945"/>
    <lineage>
        <taxon>Bacteria</taxon>
        <taxon>Pseudomonadati</taxon>
        <taxon>Pseudomonadota</taxon>
        <taxon>Gammaproteobacteria</taxon>
        <taxon>Vibrionales</taxon>
        <taxon>Vibrionaceae</taxon>
        <taxon>Vibrio</taxon>
    </lineage>
</organism>
<dbReference type="Pfam" id="PF02518">
    <property type="entry name" value="HATPase_c"/>
    <property type="match status" value="1"/>
</dbReference>